<dbReference type="Proteomes" id="UP000006727">
    <property type="component" value="Chromosome 26"/>
</dbReference>
<reference evidence="1 3" key="2">
    <citation type="journal article" date="2018" name="Plant J.">
        <title>The Physcomitrella patens chromosome-scale assembly reveals moss genome structure and evolution.</title>
        <authorList>
            <person name="Lang D."/>
            <person name="Ullrich K.K."/>
            <person name="Murat F."/>
            <person name="Fuchs J."/>
            <person name="Jenkins J."/>
            <person name="Haas F.B."/>
            <person name="Piednoel M."/>
            <person name="Gundlach H."/>
            <person name="Van Bel M."/>
            <person name="Meyberg R."/>
            <person name="Vives C."/>
            <person name="Morata J."/>
            <person name="Symeonidi A."/>
            <person name="Hiss M."/>
            <person name="Muchero W."/>
            <person name="Kamisugi Y."/>
            <person name="Saleh O."/>
            <person name="Blanc G."/>
            <person name="Decker E.L."/>
            <person name="van Gessel N."/>
            <person name="Grimwood J."/>
            <person name="Hayes R.D."/>
            <person name="Graham S.W."/>
            <person name="Gunter L.E."/>
            <person name="McDaniel S.F."/>
            <person name="Hoernstein S.N.W."/>
            <person name="Larsson A."/>
            <person name="Li F.W."/>
            <person name="Perroud P.F."/>
            <person name="Phillips J."/>
            <person name="Ranjan P."/>
            <person name="Rokshar D.S."/>
            <person name="Rothfels C.J."/>
            <person name="Schneider L."/>
            <person name="Shu S."/>
            <person name="Stevenson D.W."/>
            <person name="Thummler F."/>
            <person name="Tillich M."/>
            <person name="Villarreal Aguilar J.C."/>
            <person name="Widiez T."/>
            <person name="Wong G.K."/>
            <person name="Wymore A."/>
            <person name="Zhang Y."/>
            <person name="Zimmer A.D."/>
            <person name="Quatrano R.S."/>
            <person name="Mayer K.F.X."/>
            <person name="Goodstein D."/>
            <person name="Casacuberta J.M."/>
            <person name="Vandepoele K."/>
            <person name="Reski R."/>
            <person name="Cuming A.C."/>
            <person name="Tuskan G.A."/>
            <person name="Maumus F."/>
            <person name="Salse J."/>
            <person name="Schmutz J."/>
            <person name="Rensing S.A."/>
        </authorList>
    </citation>
    <scope>NUCLEOTIDE SEQUENCE [LARGE SCALE GENOMIC DNA]</scope>
    <source>
        <strain evidence="2 3">cv. Gransden 2004</strain>
    </source>
</reference>
<dbReference type="AlphaFoldDB" id="A0A2K1IC05"/>
<dbReference type="Gramene" id="Pp3c26_5760V3.2">
    <property type="protein sequence ID" value="PAC:32917903.CDS.1"/>
    <property type="gene ID" value="Pp3c26_5760"/>
</dbReference>
<sequence>MHNSNAWQQTVMISVHSYRLIMRTLQMKTIPRDFTKLLSMNPTSKPATTTTAPRLFVFITLVKGSTSMRFAAHNLVMVGPIQRTKSDSEIDAAQGCAVNCLRQATQRMPMLCTGKNEHVAVDAHHVQ</sequence>
<protein>
    <submittedName>
        <fullName evidence="1 2">Uncharacterized protein</fullName>
    </submittedName>
</protein>
<keyword evidence="3" id="KW-1185">Reference proteome</keyword>
<evidence type="ECO:0000313" key="1">
    <source>
        <dbReference type="EMBL" id="PNR26799.1"/>
    </source>
</evidence>
<evidence type="ECO:0000313" key="2">
    <source>
        <dbReference type="EnsemblPlants" id="PAC:32917902.CDS.1"/>
    </source>
</evidence>
<reference evidence="2" key="3">
    <citation type="submission" date="2020-12" db="UniProtKB">
        <authorList>
            <consortium name="EnsemblPlants"/>
        </authorList>
    </citation>
    <scope>IDENTIFICATION</scope>
</reference>
<dbReference type="EnsemblPlants" id="Pp3c26_5760V3.2">
    <property type="protein sequence ID" value="PAC:32917903.CDS.1"/>
    <property type="gene ID" value="Pp3c26_5760"/>
</dbReference>
<reference evidence="1 3" key="1">
    <citation type="journal article" date="2008" name="Science">
        <title>The Physcomitrella genome reveals evolutionary insights into the conquest of land by plants.</title>
        <authorList>
            <person name="Rensing S."/>
            <person name="Lang D."/>
            <person name="Zimmer A."/>
            <person name="Terry A."/>
            <person name="Salamov A."/>
            <person name="Shapiro H."/>
            <person name="Nishiyama T."/>
            <person name="Perroud P.-F."/>
            <person name="Lindquist E."/>
            <person name="Kamisugi Y."/>
            <person name="Tanahashi T."/>
            <person name="Sakakibara K."/>
            <person name="Fujita T."/>
            <person name="Oishi K."/>
            <person name="Shin-I T."/>
            <person name="Kuroki Y."/>
            <person name="Toyoda A."/>
            <person name="Suzuki Y."/>
            <person name="Hashimoto A."/>
            <person name="Yamaguchi K."/>
            <person name="Sugano A."/>
            <person name="Kohara Y."/>
            <person name="Fujiyama A."/>
            <person name="Anterola A."/>
            <person name="Aoki S."/>
            <person name="Ashton N."/>
            <person name="Barbazuk W.B."/>
            <person name="Barker E."/>
            <person name="Bennetzen J."/>
            <person name="Bezanilla M."/>
            <person name="Blankenship R."/>
            <person name="Cho S.H."/>
            <person name="Dutcher S."/>
            <person name="Estelle M."/>
            <person name="Fawcett J.A."/>
            <person name="Gundlach H."/>
            <person name="Hanada K."/>
            <person name="Heyl A."/>
            <person name="Hicks K.A."/>
            <person name="Hugh J."/>
            <person name="Lohr M."/>
            <person name="Mayer K."/>
            <person name="Melkozernov A."/>
            <person name="Murata T."/>
            <person name="Nelson D."/>
            <person name="Pils B."/>
            <person name="Prigge M."/>
            <person name="Reiss B."/>
            <person name="Renner T."/>
            <person name="Rombauts S."/>
            <person name="Rushton P."/>
            <person name="Sanderfoot A."/>
            <person name="Schween G."/>
            <person name="Shiu S.-H."/>
            <person name="Stueber K."/>
            <person name="Theodoulou F.L."/>
            <person name="Tu H."/>
            <person name="Van de Peer Y."/>
            <person name="Verrier P.J."/>
            <person name="Waters E."/>
            <person name="Wood A."/>
            <person name="Yang L."/>
            <person name="Cove D."/>
            <person name="Cuming A."/>
            <person name="Hasebe M."/>
            <person name="Lucas S."/>
            <person name="Mishler D.B."/>
            <person name="Reski R."/>
            <person name="Grigoriev I."/>
            <person name="Quatrano R.S."/>
            <person name="Boore J.L."/>
        </authorList>
    </citation>
    <scope>NUCLEOTIDE SEQUENCE [LARGE SCALE GENOMIC DNA]</scope>
    <source>
        <strain evidence="2 3">cv. Gransden 2004</strain>
    </source>
</reference>
<dbReference type="InParanoid" id="A0A2K1IC05"/>
<evidence type="ECO:0000313" key="3">
    <source>
        <dbReference type="Proteomes" id="UP000006727"/>
    </source>
</evidence>
<dbReference type="Gramene" id="Pp3c26_5760V3.1">
    <property type="protein sequence ID" value="PAC:32917902.CDS.1"/>
    <property type="gene ID" value="Pp3c26_5760"/>
</dbReference>
<gene>
    <name evidence="1" type="ORF">PHYPA_030280</name>
</gene>
<proteinExistence type="predicted"/>
<organism evidence="1">
    <name type="scientific">Physcomitrium patens</name>
    <name type="common">Spreading-leaved earth moss</name>
    <name type="synonym">Physcomitrella patens</name>
    <dbReference type="NCBI Taxonomy" id="3218"/>
    <lineage>
        <taxon>Eukaryota</taxon>
        <taxon>Viridiplantae</taxon>
        <taxon>Streptophyta</taxon>
        <taxon>Embryophyta</taxon>
        <taxon>Bryophyta</taxon>
        <taxon>Bryophytina</taxon>
        <taxon>Bryopsida</taxon>
        <taxon>Funariidae</taxon>
        <taxon>Funariales</taxon>
        <taxon>Funariaceae</taxon>
        <taxon>Physcomitrium</taxon>
    </lineage>
</organism>
<dbReference type="EMBL" id="ABEU02000026">
    <property type="protein sequence ID" value="PNR26799.1"/>
    <property type="molecule type" value="Genomic_DNA"/>
</dbReference>
<name>A0A2K1IC05_PHYPA</name>
<accession>A0A2K1IC05</accession>
<dbReference type="EnsemblPlants" id="Pp3c26_5760V3.1">
    <property type="protein sequence ID" value="PAC:32917902.CDS.1"/>
    <property type="gene ID" value="Pp3c26_5760"/>
</dbReference>